<proteinExistence type="predicted"/>
<keyword evidence="1" id="KW-0732">Signal</keyword>
<organism evidence="3 4">
    <name type="scientific">Nesterenkonia halobia</name>
    <dbReference type="NCBI Taxonomy" id="37922"/>
    <lineage>
        <taxon>Bacteria</taxon>
        <taxon>Bacillati</taxon>
        <taxon>Actinomycetota</taxon>
        <taxon>Actinomycetes</taxon>
        <taxon>Micrococcales</taxon>
        <taxon>Micrococcaceae</taxon>
        <taxon>Nesterenkonia</taxon>
    </lineage>
</organism>
<dbReference type="Pfam" id="PF14230">
    <property type="entry name" value="DUF4333"/>
    <property type="match status" value="1"/>
</dbReference>
<reference evidence="4" key="1">
    <citation type="journal article" date="2019" name="Int. J. Syst. Evol. Microbiol.">
        <title>The Global Catalogue of Microorganisms (GCM) 10K type strain sequencing project: providing services to taxonomists for standard genome sequencing and annotation.</title>
        <authorList>
            <consortium name="The Broad Institute Genomics Platform"/>
            <consortium name="The Broad Institute Genome Sequencing Center for Infectious Disease"/>
            <person name="Wu L."/>
            <person name="Ma J."/>
        </authorList>
    </citation>
    <scope>NUCLEOTIDE SEQUENCE [LARGE SCALE GENOMIC DNA]</scope>
    <source>
        <strain evidence="4">JCM 11483</strain>
    </source>
</reference>
<evidence type="ECO:0000313" key="4">
    <source>
        <dbReference type="Proteomes" id="UP001501736"/>
    </source>
</evidence>
<dbReference type="Proteomes" id="UP001501736">
    <property type="component" value="Unassembled WGS sequence"/>
</dbReference>
<sequence>MTTRAAALAPVLAAAALALTSCGAEVPTDELSEQVTSSLAEQVGQEPDEVDCPDPLPAEEGSEVRCTLTDGGTSYGVTVTSAGEQDGEVSFEVLVDEQPQE</sequence>
<dbReference type="InterPro" id="IPR025637">
    <property type="entry name" value="DUF4333"/>
</dbReference>
<evidence type="ECO:0000259" key="2">
    <source>
        <dbReference type="Pfam" id="PF14230"/>
    </source>
</evidence>
<protein>
    <recommendedName>
        <fullName evidence="2">DUF4333 domain-containing protein</fullName>
    </recommendedName>
</protein>
<name>A0ABP6RHR8_9MICC</name>
<feature type="chain" id="PRO_5047241163" description="DUF4333 domain-containing protein" evidence="1">
    <location>
        <begin position="24"/>
        <end position="101"/>
    </location>
</feature>
<dbReference type="PROSITE" id="PS51257">
    <property type="entry name" value="PROKAR_LIPOPROTEIN"/>
    <property type="match status" value="1"/>
</dbReference>
<evidence type="ECO:0000313" key="3">
    <source>
        <dbReference type="EMBL" id="GAA3288419.1"/>
    </source>
</evidence>
<accession>A0ABP6RHR8</accession>
<evidence type="ECO:0000256" key="1">
    <source>
        <dbReference type="SAM" id="SignalP"/>
    </source>
</evidence>
<comment type="caution">
    <text evidence="3">The sequence shown here is derived from an EMBL/GenBank/DDBJ whole genome shotgun (WGS) entry which is preliminary data.</text>
</comment>
<feature type="domain" description="DUF4333" evidence="2">
    <location>
        <begin position="16"/>
        <end position="84"/>
    </location>
</feature>
<dbReference type="RefSeq" id="WP_344722293.1">
    <property type="nucleotide sequence ID" value="NZ_BAAAYG010000018.1"/>
</dbReference>
<dbReference type="EMBL" id="BAAAYG010000018">
    <property type="protein sequence ID" value="GAA3288419.1"/>
    <property type="molecule type" value="Genomic_DNA"/>
</dbReference>
<keyword evidence="4" id="KW-1185">Reference proteome</keyword>
<gene>
    <name evidence="3" type="ORF">GCM10020260_26920</name>
</gene>
<feature type="signal peptide" evidence="1">
    <location>
        <begin position="1"/>
        <end position="23"/>
    </location>
</feature>